<dbReference type="PANTHER" id="PTHR35802:SF1">
    <property type="entry name" value="PROTEASE SYNTHASE AND SPORULATION PROTEIN PAI 2"/>
    <property type="match status" value="1"/>
</dbReference>
<dbReference type="RefSeq" id="WP_075608944.1">
    <property type="nucleotide sequence ID" value="NZ_CP052766.1"/>
</dbReference>
<proteinExistence type="predicted"/>
<dbReference type="Proteomes" id="UP000219285">
    <property type="component" value="Chromosome"/>
</dbReference>
<dbReference type="KEGG" id="apel:CA267_002500"/>
<dbReference type="AlphaFoldDB" id="A0A6M4M9A6"/>
<dbReference type="OrthoDB" id="9794948at2"/>
<gene>
    <name evidence="2" type="ORF">CA267_002500</name>
</gene>
<name>A0A6M4M9A6_9ALTE</name>
<protein>
    <submittedName>
        <fullName evidence="2">Uncharacterized protein</fullName>
    </submittedName>
</protein>
<evidence type="ECO:0000256" key="1">
    <source>
        <dbReference type="SAM" id="MobiDB-lite"/>
    </source>
</evidence>
<dbReference type="EMBL" id="CP052766">
    <property type="protein sequence ID" value="QJR79743.1"/>
    <property type="molecule type" value="Genomic_DNA"/>
</dbReference>
<keyword evidence="3" id="KW-1185">Reference proteome</keyword>
<feature type="region of interest" description="Disordered" evidence="1">
    <location>
        <begin position="29"/>
        <end position="56"/>
    </location>
</feature>
<evidence type="ECO:0000313" key="2">
    <source>
        <dbReference type="EMBL" id="QJR79743.1"/>
    </source>
</evidence>
<accession>A0A6M4M9A6</accession>
<sequence>MPSDYIDKLLKAVVGFKVVVSEIHAKEKLGQHKNPDDQHGVFHALHTSPSSESKELADYMQKRGLGIGS</sequence>
<organism evidence="2 3">
    <name type="scientific">Alteromonas pelagimontana</name>
    <dbReference type="NCBI Taxonomy" id="1858656"/>
    <lineage>
        <taxon>Bacteria</taxon>
        <taxon>Pseudomonadati</taxon>
        <taxon>Pseudomonadota</taxon>
        <taxon>Gammaproteobacteria</taxon>
        <taxon>Alteromonadales</taxon>
        <taxon>Alteromonadaceae</taxon>
        <taxon>Alteromonas/Salinimonas group</taxon>
        <taxon>Alteromonas</taxon>
    </lineage>
</organism>
<dbReference type="InterPro" id="IPR012349">
    <property type="entry name" value="Split_barrel_FMN-bd"/>
</dbReference>
<feature type="compositionally biased region" description="Basic and acidic residues" evidence="1">
    <location>
        <begin position="29"/>
        <end position="40"/>
    </location>
</feature>
<reference evidence="3" key="1">
    <citation type="submission" date="2014-12" db="EMBL/GenBank/DDBJ databases">
        <title>Complete genome sequence of a multi-drug resistant Klebsiella pneumoniae.</title>
        <authorList>
            <person name="Hua X."/>
            <person name="Chen Q."/>
            <person name="Li X."/>
            <person name="Feng Y."/>
            <person name="Ruan Z."/>
            <person name="Yu Y."/>
        </authorList>
    </citation>
    <scope>NUCLEOTIDE SEQUENCE [LARGE SCALE GENOMIC DNA]</scope>
    <source>
        <strain evidence="3">5.12</strain>
    </source>
</reference>
<dbReference type="SUPFAM" id="SSF50475">
    <property type="entry name" value="FMN-binding split barrel"/>
    <property type="match status" value="1"/>
</dbReference>
<dbReference type="InterPro" id="IPR007396">
    <property type="entry name" value="TR_PAI2-type"/>
</dbReference>
<dbReference type="Gene3D" id="2.30.110.10">
    <property type="entry name" value="Electron Transport, Fmn-binding Protein, Chain A"/>
    <property type="match status" value="1"/>
</dbReference>
<reference evidence="2 3" key="2">
    <citation type="submission" date="2020-04" db="EMBL/GenBank/DDBJ databases">
        <title>Complete genome sequence of Alteromonas pelagimontana 5.12T.</title>
        <authorList>
            <person name="Sinha R.K."/>
            <person name="Krishnan K.P."/>
            <person name="Kurian J.P."/>
        </authorList>
    </citation>
    <scope>NUCLEOTIDE SEQUENCE [LARGE SCALE GENOMIC DNA]</scope>
    <source>
        <strain evidence="2 3">5.12</strain>
    </source>
</reference>
<evidence type="ECO:0000313" key="3">
    <source>
        <dbReference type="Proteomes" id="UP000219285"/>
    </source>
</evidence>
<dbReference type="PANTHER" id="PTHR35802">
    <property type="entry name" value="PROTEASE SYNTHASE AND SPORULATION PROTEIN PAI 2"/>
    <property type="match status" value="1"/>
</dbReference>